<feature type="compositionally biased region" description="Basic and acidic residues" evidence="1">
    <location>
        <begin position="46"/>
        <end position="62"/>
    </location>
</feature>
<evidence type="ECO:0000313" key="3">
    <source>
        <dbReference type="Proteomes" id="UP001054945"/>
    </source>
</evidence>
<proteinExistence type="predicted"/>
<organism evidence="2 3">
    <name type="scientific">Caerostris extrusa</name>
    <name type="common">Bark spider</name>
    <name type="synonym">Caerostris bankana</name>
    <dbReference type="NCBI Taxonomy" id="172846"/>
    <lineage>
        <taxon>Eukaryota</taxon>
        <taxon>Metazoa</taxon>
        <taxon>Ecdysozoa</taxon>
        <taxon>Arthropoda</taxon>
        <taxon>Chelicerata</taxon>
        <taxon>Arachnida</taxon>
        <taxon>Araneae</taxon>
        <taxon>Araneomorphae</taxon>
        <taxon>Entelegynae</taxon>
        <taxon>Araneoidea</taxon>
        <taxon>Araneidae</taxon>
        <taxon>Caerostris</taxon>
    </lineage>
</organism>
<gene>
    <name evidence="2" type="ORF">CEXT_356841</name>
</gene>
<comment type="caution">
    <text evidence="2">The sequence shown here is derived from an EMBL/GenBank/DDBJ whole genome shotgun (WGS) entry which is preliminary data.</text>
</comment>
<dbReference type="Proteomes" id="UP001054945">
    <property type="component" value="Unassembled WGS sequence"/>
</dbReference>
<accession>A0AAV4Y5D4</accession>
<name>A0AAV4Y5D4_CAEEX</name>
<sequence>MPYPTPFSKPMRTHSSIPLAANRDIDSLCQIDRTLRKGRKFRSSRGGKEGAEGKKKREEKRQTGGIPHPTTPYLRNGKAIEKHR</sequence>
<dbReference type="EMBL" id="BPLR01001471">
    <property type="protein sequence ID" value="GIZ02548.1"/>
    <property type="molecule type" value="Genomic_DNA"/>
</dbReference>
<reference evidence="2 3" key="1">
    <citation type="submission" date="2021-06" db="EMBL/GenBank/DDBJ databases">
        <title>Caerostris extrusa draft genome.</title>
        <authorList>
            <person name="Kono N."/>
            <person name="Arakawa K."/>
        </authorList>
    </citation>
    <scope>NUCLEOTIDE SEQUENCE [LARGE SCALE GENOMIC DNA]</scope>
</reference>
<feature type="region of interest" description="Disordered" evidence="1">
    <location>
        <begin position="38"/>
        <end position="84"/>
    </location>
</feature>
<evidence type="ECO:0000313" key="2">
    <source>
        <dbReference type="EMBL" id="GIZ02548.1"/>
    </source>
</evidence>
<evidence type="ECO:0000256" key="1">
    <source>
        <dbReference type="SAM" id="MobiDB-lite"/>
    </source>
</evidence>
<keyword evidence="3" id="KW-1185">Reference proteome</keyword>
<dbReference type="AlphaFoldDB" id="A0AAV4Y5D4"/>
<protein>
    <submittedName>
        <fullName evidence="2">Uncharacterized protein</fullName>
    </submittedName>
</protein>